<reference evidence="6" key="1">
    <citation type="journal article" date="2019" name="Int. J. Syst. Evol. Microbiol.">
        <title>The Global Catalogue of Microorganisms (GCM) 10K type strain sequencing project: providing services to taxonomists for standard genome sequencing and annotation.</title>
        <authorList>
            <consortium name="The Broad Institute Genomics Platform"/>
            <consortium name="The Broad Institute Genome Sequencing Center for Infectious Disease"/>
            <person name="Wu L."/>
            <person name="Ma J."/>
        </authorList>
    </citation>
    <scope>NUCLEOTIDE SEQUENCE [LARGE SCALE GENOMIC DNA]</scope>
    <source>
        <strain evidence="6">CGMCC 4.1542</strain>
    </source>
</reference>
<keyword evidence="1" id="KW-0853">WD repeat</keyword>
<dbReference type="Gene3D" id="3.40.50.1460">
    <property type="match status" value="1"/>
</dbReference>
<keyword evidence="2" id="KW-0677">Repeat</keyword>
<feature type="region of interest" description="Disordered" evidence="3">
    <location>
        <begin position="1726"/>
        <end position="1756"/>
    </location>
</feature>
<evidence type="ECO:0000313" key="5">
    <source>
        <dbReference type="EMBL" id="MFC5018805.1"/>
    </source>
</evidence>
<dbReference type="PANTHER" id="PTHR19857">
    <property type="entry name" value="MITOCHONDRIAL DIVISION PROTEIN 1-RELATED"/>
    <property type="match status" value="1"/>
</dbReference>
<dbReference type="InterPro" id="IPR027417">
    <property type="entry name" value="P-loop_NTPase"/>
</dbReference>
<sequence>MTGAVTAPGTHGAHTGAPADGGTSAPAARRFLIAAAVTDVRAHPEAARPELTEDVRRITDLFVGELGYRTALDLGPHPTRRQLTEALRAFATDPDRRPDDYVVLYFAAHGITDEDSGRHYLLLHDSDAADPYGTALPTEDLVGGVWNGTAVERLLVLIDACYAEEGADKALHGALDARRFREPVTEHGTTGLVLVSSSRRKEETYTGALSTAFDRAVRARATAGNAPAHISVEHVMAAIRSDPEVPAAQRPGWSLSHATGGIPAFLPNPRHVPDSDGLKLDEIDRIVALAAREREARDQDMRSFFLPRARGTDVVTDDVWDFTGRHAALGDISAWLDPRRTDERLCVVTGDPGSGKSSLLGMVAVLTDPERAAAVPRAGLPPLLPRPGDVDVRVNASHLSTRQLLDALAAAAGCAAASLGALTAHLQTRKTPLVVLVDSLDEALAPHETVGELVVPLTDPERRLPLRLLVGARPHIAARLPDDAPRVDLDSERYADPGAVRAYTRKLLRTPGSVLEAAGDALVDAVAEAVAEAAGRSFLVARITARTVARESRPPDPGDRRWREELPRLPGEAMERDLEQRLGPRAAQARDLLLPLAYAQGAGLPWAGVWPRLAGAITGTPYGDEHLVWLRQEAGSYVVESVESGGSVYRVYHRALIEYLREGRDAARVQRTMTEALRTVEHPYVRQYLALHAAEGGVLDPLVQDAEFVLSADPGQLLAALPALRTAEGRRAGQAVRDMETELRARAGSGADPSARARLRLAAVCRRAGRLADSCDTGEGELPWRARWAAWDPHGGGRRYPGMYIGETGVVVPGGSQGPRYLELESTRGPWWYDLDEGDRHPAHREKEADHRYFRGLTAPPQLPGLAAAWSYDTYLDLARREETKRRFTRLLHVWRGRESTIWVLPADDEGEEGYEGRPLRSVDQLVLLPGRRTPDEPAVAVVRLNDGRVRVYQLGSAPHYPPLTRGQRRSLFEFQIREWEERAHWRRAALSATLLPADVGARVTACAAPSGLPPRTVLLGCEDGRVVLHGTDDRTTRSVVRTGHDGPVVSVDLVPGHPQRLVVTTGEDGTVRLSSLSRGEPLRTLLTSPYVTVSAAVHRVGRQWVVAAVTTDGQLHRIDLDSGRPVGLPLRVDPGARVRVAAFDLGPVACVSVEGGARGLQLHDLLTGDRIGGQELRHSADAVCRAGTTVCVGGSDGVVRFWPTAYAADSTRITAHHGGVLALGEVRGPSGAPAVVSVGKDHEIRCWDPVRAHELWRRRVLDPGLWQFPLIGCATVGHTADGRDLVATGEYGGRVRVLVLRDGLPVAEQEFTVPGIVTALTAGRVRDRDVVVAGTDSGRLVCWDAGAGRSWACGPVPDRPAWITALALSPDGSGRLAAGDHDGSVREWSLPTCRPLGPPRRAHRAAVTALAHLGTRLFGFGTDARLVSYEDGWERRMPQSGTSLHATDDGLLCGDETGNVWRVRDTADGRLVEEALDAVRRVSAVAVVARDGAPVVVVGGADGSLQVREAEHGEVVRRLRPVDGADVEQLAAVSWRSPGREPRPLLFARSGNGLLEYWDFGSGDPVRAAGRPLATPVPHQREGARLAVVPDDTGAQSLLSLVPWDEADPWAADSFVDGRVSVHDVARGPIAHQPCSAYDDGKTRLGGPLRAVRCAGRLLVFAPLTDDVVRVLDTTTRRWALLRLPDEGLVDVFALPGEGGDALLVVGQACTRIVPWEAFRARFASSGETPAPHHPAGSRSPLRRPVPPPPVTHEHETPLWGDFAALLPGGDAYALASHRHLAVVGTRTGTVHRALELPSPCTALAAGPHGELAVGTRNGPILFD</sequence>
<dbReference type="InterPro" id="IPR029030">
    <property type="entry name" value="Caspase-like_dom_sf"/>
</dbReference>
<comment type="caution">
    <text evidence="5">The sequence shown here is derived from an EMBL/GenBank/DDBJ whole genome shotgun (WGS) entry which is preliminary data.</text>
</comment>
<proteinExistence type="predicted"/>
<dbReference type="InterPro" id="IPR001680">
    <property type="entry name" value="WD40_rpt"/>
</dbReference>
<dbReference type="RefSeq" id="WP_271415088.1">
    <property type="nucleotide sequence ID" value="NZ_BAAATN010000006.1"/>
</dbReference>
<dbReference type="EMBL" id="JBHSJO010000001">
    <property type="protein sequence ID" value="MFC5018805.1"/>
    <property type="molecule type" value="Genomic_DNA"/>
</dbReference>
<evidence type="ECO:0000256" key="2">
    <source>
        <dbReference type="ARBA" id="ARBA00022737"/>
    </source>
</evidence>
<organism evidence="5 6">
    <name type="scientific">Streptomyces lienomycini</name>
    <dbReference type="NCBI Taxonomy" id="284035"/>
    <lineage>
        <taxon>Bacteria</taxon>
        <taxon>Bacillati</taxon>
        <taxon>Actinomycetota</taxon>
        <taxon>Actinomycetes</taxon>
        <taxon>Kitasatosporales</taxon>
        <taxon>Streptomycetaceae</taxon>
        <taxon>Streptomyces</taxon>
    </lineage>
</organism>
<feature type="domain" description="Peptidase C14 caspase" evidence="4">
    <location>
        <begin position="46"/>
        <end position="172"/>
    </location>
</feature>
<evidence type="ECO:0000259" key="4">
    <source>
        <dbReference type="Pfam" id="PF00656"/>
    </source>
</evidence>
<dbReference type="InterPro" id="IPR011047">
    <property type="entry name" value="Quinoprotein_ADH-like_sf"/>
</dbReference>
<dbReference type="InterPro" id="IPR051179">
    <property type="entry name" value="WD_repeat_multifunction"/>
</dbReference>
<gene>
    <name evidence="5" type="ORF">ACFPRC_28570</name>
</gene>
<evidence type="ECO:0000256" key="3">
    <source>
        <dbReference type="SAM" id="MobiDB-lite"/>
    </source>
</evidence>
<feature type="region of interest" description="Disordered" evidence="3">
    <location>
        <begin position="1"/>
        <end position="24"/>
    </location>
</feature>
<name>A0ABV9X3I7_9ACTN</name>
<dbReference type="Pfam" id="PF00400">
    <property type="entry name" value="WD40"/>
    <property type="match status" value="2"/>
</dbReference>
<dbReference type="InterPro" id="IPR036322">
    <property type="entry name" value="WD40_repeat_dom_sf"/>
</dbReference>
<dbReference type="Gene3D" id="2.130.10.10">
    <property type="entry name" value="YVTN repeat-like/Quinoprotein amine dehydrogenase"/>
    <property type="match status" value="3"/>
</dbReference>
<dbReference type="SUPFAM" id="SSF50998">
    <property type="entry name" value="Quinoprotein alcohol dehydrogenase-like"/>
    <property type="match status" value="2"/>
</dbReference>
<dbReference type="InterPro" id="IPR015943">
    <property type="entry name" value="WD40/YVTN_repeat-like_dom_sf"/>
</dbReference>
<dbReference type="PANTHER" id="PTHR19857:SF21">
    <property type="entry name" value="ANAPHASE-PROMOTING COMPLEX SUBUNIT 4 WD40 DOMAIN-CONTAINING PROTEIN"/>
    <property type="match status" value="1"/>
</dbReference>
<accession>A0ABV9X3I7</accession>
<evidence type="ECO:0000313" key="6">
    <source>
        <dbReference type="Proteomes" id="UP001595855"/>
    </source>
</evidence>
<dbReference type="Proteomes" id="UP001595855">
    <property type="component" value="Unassembled WGS sequence"/>
</dbReference>
<dbReference type="SUPFAM" id="SSF52129">
    <property type="entry name" value="Caspase-like"/>
    <property type="match status" value="1"/>
</dbReference>
<evidence type="ECO:0000256" key="1">
    <source>
        <dbReference type="ARBA" id="ARBA00022574"/>
    </source>
</evidence>
<keyword evidence="6" id="KW-1185">Reference proteome</keyword>
<protein>
    <submittedName>
        <fullName evidence="5">Caspase family protein</fullName>
    </submittedName>
</protein>
<dbReference type="Pfam" id="PF00656">
    <property type="entry name" value="Peptidase_C14"/>
    <property type="match status" value="1"/>
</dbReference>
<dbReference type="InterPro" id="IPR011600">
    <property type="entry name" value="Pept_C14_caspase"/>
</dbReference>
<dbReference type="SUPFAM" id="SSF52540">
    <property type="entry name" value="P-loop containing nucleoside triphosphate hydrolases"/>
    <property type="match status" value="1"/>
</dbReference>
<dbReference type="SUPFAM" id="SSF50978">
    <property type="entry name" value="WD40 repeat-like"/>
    <property type="match status" value="1"/>
</dbReference>
<dbReference type="SMART" id="SM00320">
    <property type="entry name" value="WD40"/>
    <property type="match status" value="5"/>
</dbReference>